<feature type="signal peptide" evidence="1">
    <location>
        <begin position="1"/>
        <end position="22"/>
    </location>
</feature>
<evidence type="ECO:0000256" key="1">
    <source>
        <dbReference type="SAM" id="SignalP"/>
    </source>
</evidence>
<comment type="caution">
    <text evidence="2">The sequence shown here is derived from an EMBL/GenBank/DDBJ whole genome shotgun (WGS) entry which is preliminary data.</text>
</comment>
<dbReference type="RefSeq" id="WP_151166924.1">
    <property type="nucleotide sequence ID" value="NZ_WACR01000003.1"/>
</dbReference>
<dbReference type="OrthoDB" id="1335946at2"/>
<organism evidence="2 3">
    <name type="scientific">Salibacter halophilus</name>
    <dbReference type="NCBI Taxonomy" id="1803916"/>
    <lineage>
        <taxon>Bacteria</taxon>
        <taxon>Pseudomonadati</taxon>
        <taxon>Bacteroidota</taxon>
        <taxon>Flavobacteriia</taxon>
        <taxon>Flavobacteriales</taxon>
        <taxon>Salibacteraceae</taxon>
        <taxon>Salibacter</taxon>
    </lineage>
</organism>
<feature type="chain" id="PRO_5026857748" description="T9SS type A sorting domain-containing protein" evidence="1">
    <location>
        <begin position="23"/>
        <end position="226"/>
    </location>
</feature>
<keyword evidence="3" id="KW-1185">Reference proteome</keyword>
<evidence type="ECO:0000313" key="2">
    <source>
        <dbReference type="EMBL" id="KAB1065229.1"/>
    </source>
</evidence>
<proteinExistence type="predicted"/>
<name>A0A6N6M9N6_9FLAO</name>
<keyword evidence="1" id="KW-0732">Signal</keyword>
<sequence>MKAQLTLYLSIVLSIFSTNSFAQLFNVDTTYTVLEKTVDQSPAHWYINITSNVSVDTTLRWKTSFSKIPNEWVIGFDDQTNTYSNLNDGDSADFILQANPPVIQKLVISNTMNGKTGNSSVFFDLYDPNVPSEVTTIEYEFKIRESELNSVSRIDETSPLFGLKNQALWFHSKLIGSDYRIVDLNGRTVYRNTISATSHLLPDLNSGIYIMNIPGKELQSKKIYIP</sequence>
<dbReference type="Proteomes" id="UP000435357">
    <property type="component" value="Unassembled WGS sequence"/>
</dbReference>
<dbReference type="EMBL" id="WACR01000003">
    <property type="protein sequence ID" value="KAB1065229.1"/>
    <property type="molecule type" value="Genomic_DNA"/>
</dbReference>
<protein>
    <recommendedName>
        <fullName evidence="4">T9SS type A sorting domain-containing protein</fullName>
    </recommendedName>
</protein>
<evidence type="ECO:0008006" key="4">
    <source>
        <dbReference type="Google" id="ProtNLM"/>
    </source>
</evidence>
<accession>A0A6N6M9N6</accession>
<evidence type="ECO:0000313" key="3">
    <source>
        <dbReference type="Proteomes" id="UP000435357"/>
    </source>
</evidence>
<dbReference type="AlphaFoldDB" id="A0A6N6M9N6"/>
<reference evidence="2 3" key="1">
    <citation type="submission" date="2019-09" db="EMBL/GenBank/DDBJ databases">
        <title>Genomes of Cryomorphaceae.</title>
        <authorList>
            <person name="Bowman J.P."/>
        </authorList>
    </citation>
    <scope>NUCLEOTIDE SEQUENCE [LARGE SCALE GENOMIC DNA]</scope>
    <source>
        <strain evidence="2 3">KCTC 52047</strain>
    </source>
</reference>
<gene>
    <name evidence="2" type="ORF">F3059_04545</name>
</gene>